<organism evidence="1 2">
    <name type="scientific">Forsythia ovata</name>
    <dbReference type="NCBI Taxonomy" id="205694"/>
    <lineage>
        <taxon>Eukaryota</taxon>
        <taxon>Viridiplantae</taxon>
        <taxon>Streptophyta</taxon>
        <taxon>Embryophyta</taxon>
        <taxon>Tracheophyta</taxon>
        <taxon>Spermatophyta</taxon>
        <taxon>Magnoliopsida</taxon>
        <taxon>eudicotyledons</taxon>
        <taxon>Gunneridae</taxon>
        <taxon>Pentapetalae</taxon>
        <taxon>asterids</taxon>
        <taxon>lamiids</taxon>
        <taxon>Lamiales</taxon>
        <taxon>Oleaceae</taxon>
        <taxon>Forsythieae</taxon>
        <taxon>Forsythia</taxon>
    </lineage>
</organism>
<keyword evidence="2" id="KW-1185">Reference proteome</keyword>
<dbReference type="Proteomes" id="UP001604277">
    <property type="component" value="Unassembled WGS sequence"/>
</dbReference>
<keyword evidence="1" id="KW-0808">Transferase</keyword>
<keyword evidence="1" id="KW-0489">Methyltransferase</keyword>
<comment type="caution">
    <text evidence="1">The sequence shown here is derived from an EMBL/GenBank/DDBJ whole genome shotgun (WGS) entry which is preliminary data.</text>
</comment>
<name>A0ABD1P597_9LAMI</name>
<protein>
    <submittedName>
        <fullName evidence="1">S-adenosyl-L-methionine-dependent methyltransferase</fullName>
    </submittedName>
</protein>
<reference evidence="2" key="1">
    <citation type="submission" date="2024-07" db="EMBL/GenBank/DDBJ databases">
        <title>Two chromosome-level genome assemblies of Korean endemic species Abeliophyllum distichum and Forsythia ovata (Oleaceae).</title>
        <authorList>
            <person name="Jang H."/>
        </authorList>
    </citation>
    <scope>NUCLEOTIDE SEQUENCE [LARGE SCALE GENOMIC DNA]</scope>
</reference>
<sequence>MQEQRAILENETLRKQANQSLSIENHPVDPAIKGGSVSPEIVRNVGLVDEILDTTLQLGHKIQFPGRGTHFHYGDDKYIDSIANIMVLKPQLALYHVQRTGTY</sequence>
<evidence type="ECO:0000313" key="1">
    <source>
        <dbReference type="EMBL" id="KAL2459028.1"/>
    </source>
</evidence>
<proteinExistence type="predicted"/>
<dbReference type="GO" id="GO:0008168">
    <property type="term" value="F:methyltransferase activity"/>
    <property type="evidence" value="ECO:0007669"/>
    <property type="project" value="UniProtKB-KW"/>
</dbReference>
<dbReference type="EMBL" id="JBFOLJ010000025">
    <property type="protein sequence ID" value="KAL2459028.1"/>
    <property type="molecule type" value="Genomic_DNA"/>
</dbReference>
<gene>
    <name evidence="1" type="ORF">Fot_55314</name>
</gene>
<dbReference type="AlphaFoldDB" id="A0ABD1P597"/>
<evidence type="ECO:0000313" key="2">
    <source>
        <dbReference type="Proteomes" id="UP001604277"/>
    </source>
</evidence>
<accession>A0ABD1P597</accession>
<dbReference type="GO" id="GO:0032259">
    <property type="term" value="P:methylation"/>
    <property type="evidence" value="ECO:0007669"/>
    <property type="project" value="UniProtKB-KW"/>
</dbReference>